<keyword evidence="6 7" id="KW-0472">Membrane</keyword>
<dbReference type="PANTHER" id="PTHR34856:SF2">
    <property type="entry name" value="PROTEIN NRFD"/>
    <property type="match status" value="1"/>
</dbReference>
<comment type="subcellular location">
    <subcellularLocation>
        <location evidence="1">Cell membrane</location>
        <topology evidence="1">Multi-pass membrane protein</topology>
    </subcellularLocation>
</comment>
<dbReference type="Gene3D" id="1.20.1630.10">
    <property type="entry name" value="Formate dehydrogenase/DMSO reductase domain"/>
    <property type="match status" value="1"/>
</dbReference>
<evidence type="ECO:0000313" key="8">
    <source>
        <dbReference type="EMBL" id="OGF68248.1"/>
    </source>
</evidence>
<feature type="transmembrane region" description="Helical" evidence="7">
    <location>
        <begin position="285"/>
        <end position="308"/>
    </location>
</feature>
<protein>
    <submittedName>
        <fullName evidence="8">Polysulfide reductase</fullName>
    </submittedName>
</protein>
<evidence type="ECO:0000313" key="9">
    <source>
        <dbReference type="Proteomes" id="UP000178943"/>
    </source>
</evidence>
<keyword evidence="5 7" id="KW-1133">Transmembrane helix</keyword>
<dbReference type="Pfam" id="PF03916">
    <property type="entry name" value="NrfD"/>
    <property type="match status" value="1"/>
</dbReference>
<feature type="transmembrane region" description="Helical" evidence="7">
    <location>
        <begin position="320"/>
        <end position="347"/>
    </location>
</feature>
<evidence type="ECO:0000256" key="4">
    <source>
        <dbReference type="ARBA" id="ARBA00022692"/>
    </source>
</evidence>
<evidence type="ECO:0000256" key="5">
    <source>
        <dbReference type="ARBA" id="ARBA00022989"/>
    </source>
</evidence>
<dbReference type="PANTHER" id="PTHR34856">
    <property type="entry name" value="PROTEIN NRFD"/>
    <property type="match status" value="1"/>
</dbReference>
<name>A0A1F5VXW5_9BACT</name>
<keyword evidence="3" id="KW-1003">Cell membrane</keyword>
<feature type="transmembrane region" description="Helical" evidence="7">
    <location>
        <begin position="367"/>
        <end position="385"/>
    </location>
</feature>
<proteinExistence type="inferred from homology"/>
<reference evidence="8 9" key="1">
    <citation type="journal article" date="2016" name="Nat. Commun.">
        <title>Thousands of microbial genomes shed light on interconnected biogeochemical processes in an aquifer system.</title>
        <authorList>
            <person name="Anantharaman K."/>
            <person name="Brown C.T."/>
            <person name="Hug L.A."/>
            <person name="Sharon I."/>
            <person name="Castelle C.J."/>
            <person name="Probst A.J."/>
            <person name="Thomas B.C."/>
            <person name="Singh A."/>
            <person name="Wilkins M.J."/>
            <person name="Karaoz U."/>
            <person name="Brodie E.L."/>
            <person name="Williams K.H."/>
            <person name="Hubbard S.S."/>
            <person name="Banfield J.F."/>
        </authorList>
    </citation>
    <scope>NUCLEOTIDE SEQUENCE [LARGE SCALE GENOMIC DNA]</scope>
</reference>
<evidence type="ECO:0000256" key="2">
    <source>
        <dbReference type="ARBA" id="ARBA00008929"/>
    </source>
</evidence>
<sequence length="396" mass="45205">MEQHFDKLALLIKQVVGYIYPNEIELQWGLLIVVYPYITGLVAGAFILASLEKVFKVKEVEPTYRLSLLTALAFLFVAPLPLLAHLGHPQRSYEIFLTPHFNSAMAMFGFVYTWYLMVVLLLEIWFDYRKDLVNWSNNEKGIKKIIHWILSLGSRDISEPAVTFDRKAVHLITLVGIPSAFLLHGYVGFLFGSVKANPWWSSVLIPIVFLFSAIVSGIAMVLLLYYLTSMFRKKEVDMRCMDKLASFLLYAIILDFSLELLDFVHRIYESEESIKILSQLIFSKLFISLTIVQILLGTILPLILLTISRYSHIPAELKRVVYFISALLVQVGIFSTRWNVVIGGQLFSKSLRGLTVYKMEVGGAEGLFSALGFLILPFIILYILIKIFPPWEESKT</sequence>
<evidence type="ECO:0000256" key="3">
    <source>
        <dbReference type="ARBA" id="ARBA00022475"/>
    </source>
</evidence>
<feature type="transmembrane region" description="Helical" evidence="7">
    <location>
        <begin position="28"/>
        <end position="51"/>
    </location>
</feature>
<keyword evidence="4 7" id="KW-0812">Transmembrane</keyword>
<accession>A0A1F5VXW5</accession>
<dbReference type="EMBL" id="MFGW01000008">
    <property type="protein sequence ID" value="OGF68248.1"/>
    <property type="molecule type" value="Genomic_DNA"/>
</dbReference>
<dbReference type="Proteomes" id="UP000178943">
    <property type="component" value="Unassembled WGS sequence"/>
</dbReference>
<comment type="caution">
    <text evidence="8">The sequence shown here is derived from an EMBL/GenBank/DDBJ whole genome shotgun (WGS) entry which is preliminary data.</text>
</comment>
<dbReference type="InterPro" id="IPR005614">
    <property type="entry name" value="NrfD-like"/>
</dbReference>
<dbReference type="GO" id="GO:0005886">
    <property type="term" value="C:plasma membrane"/>
    <property type="evidence" value="ECO:0007669"/>
    <property type="project" value="UniProtKB-SubCell"/>
</dbReference>
<dbReference type="AlphaFoldDB" id="A0A1F5VXW5"/>
<evidence type="ECO:0000256" key="7">
    <source>
        <dbReference type="SAM" id="Phobius"/>
    </source>
</evidence>
<evidence type="ECO:0000256" key="6">
    <source>
        <dbReference type="ARBA" id="ARBA00023136"/>
    </source>
</evidence>
<feature type="transmembrane region" description="Helical" evidence="7">
    <location>
        <begin position="104"/>
        <end position="126"/>
    </location>
</feature>
<gene>
    <name evidence="8" type="ORF">A2Y62_16130</name>
</gene>
<dbReference type="STRING" id="1817863.A2Y62_16130"/>
<evidence type="ECO:0000256" key="1">
    <source>
        <dbReference type="ARBA" id="ARBA00004651"/>
    </source>
</evidence>
<dbReference type="InterPro" id="IPR052049">
    <property type="entry name" value="Electron_transfer_protein"/>
</dbReference>
<feature type="transmembrane region" description="Helical" evidence="7">
    <location>
        <begin position="63"/>
        <end position="84"/>
    </location>
</feature>
<comment type="similarity">
    <text evidence="2">Belongs to the NrfD family.</text>
</comment>
<feature type="transmembrane region" description="Helical" evidence="7">
    <location>
        <begin position="203"/>
        <end position="227"/>
    </location>
</feature>
<organism evidence="8 9">
    <name type="scientific">Candidatus Fischerbacteria bacterium RBG_13_37_8</name>
    <dbReference type="NCBI Taxonomy" id="1817863"/>
    <lineage>
        <taxon>Bacteria</taxon>
        <taxon>Candidatus Fischeribacteriota</taxon>
    </lineage>
</organism>
<feature type="transmembrane region" description="Helical" evidence="7">
    <location>
        <begin position="247"/>
        <end position="265"/>
    </location>
</feature>
<feature type="transmembrane region" description="Helical" evidence="7">
    <location>
        <begin position="168"/>
        <end position="191"/>
    </location>
</feature>